<sequence length="655" mass="73288">MSKGGGRLANRGLPCPSYRKTRTKTGCFTCRKRKKKCDECYPVCSGCSRNFLCCIWPENKSDTLPRDFEITSSTAADLQAQREDDDDADDYALVGSGDQPQALESTFLLQDRLHSRTGKMEASIDTIDYDVPVNMCSVIPLTSYTHTISANVNVPKVVPESPDFILFKVQPSIPVASKHSPFLSSSSSSSPSSITSGRSISMFPPLDESHSLVPSIDQQSVNQMFSSLYDTINSGKLPWPLPVPETSIEETAMYQHFLQRFVPPSLGTVTGIPQARVSALREIFYAYGSSCMAKRYTCSGRHGGYYSDIADRHYRRAIQLITDSRSIQHGKRPIDVSSSFVASSDWLVVCVRAMQLVYKSLDLVSEKCFENISSAMSQIHGGIHSCSVDEPESSMLVSFLFNSSTGLYFLPAKDMLQLPSPFEIFPQNREQFSSILFESERSLHHEGSKDNSGWLCNVILGSVFNCFENLCKLMWILRHAAFFDDREKTSYLGQVKRDMTIIWTTLQTSEIQLDAIPEHPNKSLLMFAKYLHQALEILHIKLTDPSIKSTNPVISFYVGQFIHIYQSVPSDSSSVTVSCLKLMPLFIAGCAAKILEHRVFISKELYFVARDLDLPFVENLVMELEDRWCIEESGGASSFDSLVNREGFQELCANS</sequence>
<organism evidence="3 4">
    <name type="scientific">Brettanomyces naardenensis</name>
    <name type="common">Yeast</name>
    <dbReference type="NCBI Taxonomy" id="13370"/>
    <lineage>
        <taxon>Eukaryota</taxon>
        <taxon>Fungi</taxon>
        <taxon>Dikarya</taxon>
        <taxon>Ascomycota</taxon>
        <taxon>Saccharomycotina</taxon>
        <taxon>Pichiomycetes</taxon>
        <taxon>Pichiales</taxon>
        <taxon>Pichiaceae</taxon>
        <taxon>Brettanomyces</taxon>
    </lineage>
</organism>
<keyword evidence="4" id="KW-1185">Reference proteome</keyword>
<dbReference type="InParanoid" id="A0A448YPH2"/>
<dbReference type="CDD" id="cd00067">
    <property type="entry name" value="GAL4"/>
    <property type="match status" value="1"/>
</dbReference>
<evidence type="ECO:0000256" key="1">
    <source>
        <dbReference type="ARBA" id="ARBA00023242"/>
    </source>
</evidence>
<dbReference type="OrthoDB" id="3598904at2759"/>
<evidence type="ECO:0000313" key="3">
    <source>
        <dbReference type="EMBL" id="VEU22748.1"/>
    </source>
</evidence>
<name>A0A448YPH2_BRENA</name>
<feature type="domain" description="Zn(2)-C6 fungal-type" evidence="2">
    <location>
        <begin position="26"/>
        <end position="56"/>
    </location>
</feature>
<dbReference type="AlphaFoldDB" id="A0A448YPH2"/>
<keyword evidence="1" id="KW-0539">Nucleus</keyword>
<dbReference type="GO" id="GO:0000981">
    <property type="term" value="F:DNA-binding transcription factor activity, RNA polymerase II-specific"/>
    <property type="evidence" value="ECO:0007669"/>
    <property type="project" value="InterPro"/>
</dbReference>
<reference evidence="3 4" key="1">
    <citation type="submission" date="2018-12" db="EMBL/GenBank/DDBJ databases">
        <authorList>
            <person name="Tiukova I."/>
            <person name="Dainat J."/>
        </authorList>
    </citation>
    <scope>NUCLEOTIDE SEQUENCE [LARGE SCALE GENOMIC DNA]</scope>
</reference>
<dbReference type="PANTHER" id="PTHR37534:SF46">
    <property type="entry name" value="ZN(II)2CYS6 TRANSCRIPTION FACTOR (EUROFUNG)"/>
    <property type="match status" value="1"/>
</dbReference>
<evidence type="ECO:0000259" key="2">
    <source>
        <dbReference type="PROSITE" id="PS50048"/>
    </source>
</evidence>
<dbReference type="PANTHER" id="PTHR37534">
    <property type="entry name" value="TRANSCRIPTIONAL ACTIVATOR PROTEIN UGA3"/>
    <property type="match status" value="1"/>
</dbReference>
<dbReference type="Proteomes" id="UP000290900">
    <property type="component" value="Unassembled WGS sequence"/>
</dbReference>
<protein>
    <submittedName>
        <fullName evidence="3">DEKNAAC103806</fullName>
    </submittedName>
</protein>
<dbReference type="PROSITE" id="PS50048">
    <property type="entry name" value="ZN2_CY6_FUNGAL_2"/>
    <property type="match status" value="1"/>
</dbReference>
<proteinExistence type="predicted"/>
<evidence type="ECO:0000313" key="4">
    <source>
        <dbReference type="Proteomes" id="UP000290900"/>
    </source>
</evidence>
<dbReference type="InterPro" id="IPR001138">
    <property type="entry name" value="Zn2Cys6_DnaBD"/>
</dbReference>
<dbReference type="GO" id="GO:0008270">
    <property type="term" value="F:zinc ion binding"/>
    <property type="evidence" value="ECO:0007669"/>
    <property type="project" value="InterPro"/>
</dbReference>
<gene>
    <name evidence="3" type="ORF">BRENAR_LOCUS3479</name>
</gene>
<dbReference type="Gene3D" id="4.10.240.10">
    <property type="entry name" value="Zn(2)-C6 fungal-type DNA-binding domain"/>
    <property type="match status" value="1"/>
</dbReference>
<dbReference type="SUPFAM" id="SSF57701">
    <property type="entry name" value="Zn2/Cys6 DNA-binding domain"/>
    <property type="match status" value="1"/>
</dbReference>
<dbReference type="PROSITE" id="PS00463">
    <property type="entry name" value="ZN2_CY6_FUNGAL_1"/>
    <property type="match status" value="1"/>
</dbReference>
<dbReference type="InterPro" id="IPR036864">
    <property type="entry name" value="Zn2-C6_fun-type_DNA-bd_sf"/>
</dbReference>
<dbReference type="STRING" id="13370.A0A448YPH2"/>
<dbReference type="SMART" id="SM00066">
    <property type="entry name" value="GAL4"/>
    <property type="match status" value="1"/>
</dbReference>
<accession>A0A448YPH2</accession>
<dbReference type="EMBL" id="CAACVR010000026">
    <property type="protein sequence ID" value="VEU22748.1"/>
    <property type="molecule type" value="Genomic_DNA"/>
</dbReference>